<evidence type="ECO:0000256" key="1">
    <source>
        <dbReference type="SAM" id="Phobius"/>
    </source>
</evidence>
<feature type="transmembrane region" description="Helical" evidence="1">
    <location>
        <begin position="85"/>
        <end position="109"/>
    </location>
</feature>
<proteinExistence type="predicted"/>
<gene>
    <name evidence="2" type="ORF">Rhe02_05690</name>
</gene>
<feature type="transmembrane region" description="Helical" evidence="1">
    <location>
        <begin position="121"/>
        <end position="139"/>
    </location>
</feature>
<dbReference type="EMBL" id="BONY01000002">
    <property type="protein sequence ID" value="GIH02502.1"/>
    <property type="molecule type" value="Genomic_DNA"/>
</dbReference>
<name>A0A8J3VDJ0_9ACTN</name>
<accession>A0A8J3VDJ0</accession>
<reference evidence="2" key="1">
    <citation type="submission" date="2021-01" db="EMBL/GenBank/DDBJ databases">
        <title>Whole genome shotgun sequence of Rhizocola hellebori NBRC 109834.</title>
        <authorList>
            <person name="Komaki H."/>
            <person name="Tamura T."/>
        </authorList>
    </citation>
    <scope>NUCLEOTIDE SEQUENCE</scope>
    <source>
        <strain evidence="2">NBRC 109834</strain>
    </source>
</reference>
<keyword evidence="1" id="KW-0812">Transmembrane</keyword>
<organism evidence="2 3">
    <name type="scientific">Rhizocola hellebori</name>
    <dbReference type="NCBI Taxonomy" id="1392758"/>
    <lineage>
        <taxon>Bacteria</taxon>
        <taxon>Bacillati</taxon>
        <taxon>Actinomycetota</taxon>
        <taxon>Actinomycetes</taxon>
        <taxon>Micromonosporales</taxon>
        <taxon>Micromonosporaceae</taxon>
        <taxon>Rhizocola</taxon>
    </lineage>
</organism>
<sequence>MTEGTGDASYRRGVARIPTWSEYSVEVDIEPDPSPGVRPRPPLRQRLSNMRTGSGWTIAGSAVLLVSWVAWASEIGVDQIATSGLMLAVIVGVAIGLFGLCRLIGSIVLEGLMKRTRRGAVLSHLAIGLFLALAGLSLLQHTQWATVS</sequence>
<comment type="caution">
    <text evidence="2">The sequence shown here is derived from an EMBL/GenBank/DDBJ whole genome shotgun (WGS) entry which is preliminary data.</text>
</comment>
<keyword evidence="3" id="KW-1185">Reference proteome</keyword>
<protein>
    <submittedName>
        <fullName evidence="2">Uncharacterized protein</fullName>
    </submittedName>
</protein>
<dbReference type="AlphaFoldDB" id="A0A8J3VDJ0"/>
<dbReference type="RefSeq" id="WP_203906440.1">
    <property type="nucleotide sequence ID" value="NZ_BONY01000002.1"/>
</dbReference>
<evidence type="ECO:0000313" key="3">
    <source>
        <dbReference type="Proteomes" id="UP000612899"/>
    </source>
</evidence>
<keyword evidence="1" id="KW-1133">Transmembrane helix</keyword>
<keyword evidence="1" id="KW-0472">Membrane</keyword>
<evidence type="ECO:0000313" key="2">
    <source>
        <dbReference type="EMBL" id="GIH02502.1"/>
    </source>
</evidence>
<feature type="transmembrane region" description="Helical" evidence="1">
    <location>
        <begin position="53"/>
        <end position="73"/>
    </location>
</feature>
<dbReference type="Proteomes" id="UP000612899">
    <property type="component" value="Unassembled WGS sequence"/>
</dbReference>